<sequence length="236" mass="25005">MLLGVIVNACAIIFASLIGVRIRRIPERIKLLVMQALSLSVIVMGINMALSSEQFIIVMASLLIGAVIGECMDIDKRLNQVGMWIEARLGKAAQGSFSQGFVSATLIFATGALAILGPLDSGLRGDHQLLFTKSLIDGFSALVFASTLGIGVLFSAIPVFLYQGFIAVFASQIHAWVPPALMETLIAELTSVGGVFIVAIGLNLLHVTKVKVANLLPSLVIVVVIVSAIYGVQVLF</sequence>
<keyword evidence="1" id="KW-1133">Transmembrane helix</keyword>
<evidence type="ECO:0008006" key="4">
    <source>
        <dbReference type="Google" id="ProtNLM"/>
    </source>
</evidence>
<protein>
    <recommendedName>
        <fullName evidence="4">DUF554 domain-containing protein</fullName>
    </recommendedName>
</protein>
<dbReference type="OrthoDB" id="9797976at2"/>
<proteinExistence type="predicted"/>
<dbReference type="InterPro" id="IPR007563">
    <property type="entry name" value="DUF554"/>
</dbReference>
<keyword evidence="3" id="KW-1185">Reference proteome</keyword>
<feature type="transmembrane region" description="Helical" evidence="1">
    <location>
        <begin position="6"/>
        <end position="22"/>
    </location>
</feature>
<evidence type="ECO:0000313" key="2">
    <source>
        <dbReference type="EMBL" id="SDB98728.1"/>
    </source>
</evidence>
<dbReference type="STRING" id="1464122.SAMN05421737_104216"/>
<dbReference type="Proteomes" id="UP000242662">
    <property type="component" value="Unassembled WGS sequence"/>
</dbReference>
<dbReference type="AlphaFoldDB" id="A0A1G6HX52"/>
<feature type="transmembrane region" description="Helical" evidence="1">
    <location>
        <begin position="212"/>
        <end position="232"/>
    </location>
</feature>
<dbReference type="PANTHER" id="PTHR36111:SF2">
    <property type="entry name" value="INNER MEMBRANE PROTEIN"/>
    <property type="match status" value="1"/>
</dbReference>
<keyword evidence="1" id="KW-0472">Membrane</keyword>
<dbReference type="PANTHER" id="PTHR36111">
    <property type="entry name" value="INNER MEMBRANE PROTEIN-RELATED"/>
    <property type="match status" value="1"/>
</dbReference>
<dbReference type="RefSeq" id="WP_090775327.1">
    <property type="nucleotide sequence ID" value="NZ_FMYM01000004.1"/>
</dbReference>
<evidence type="ECO:0000256" key="1">
    <source>
        <dbReference type="SAM" id="Phobius"/>
    </source>
</evidence>
<reference evidence="3" key="1">
    <citation type="submission" date="2016-09" db="EMBL/GenBank/DDBJ databases">
        <authorList>
            <person name="Varghese N."/>
            <person name="Submissions S."/>
        </authorList>
    </citation>
    <scope>NUCLEOTIDE SEQUENCE [LARGE SCALE GENOMIC DNA]</scope>
    <source>
        <strain evidence="3">25nlg</strain>
    </source>
</reference>
<organism evidence="2 3">
    <name type="scientific">Shouchella lonarensis</name>
    <dbReference type="NCBI Taxonomy" id="1464122"/>
    <lineage>
        <taxon>Bacteria</taxon>
        <taxon>Bacillati</taxon>
        <taxon>Bacillota</taxon>
        <taxon>Bacilli</taxon>
        <taxon>Bacillales</taxon>
        <taxon>Bacillaceae</taxon>
        <taxon>Shouchella</taxon>
    </lineage>
</organism>
<accession>A0A1G6HX52</accession>
<feature type="transmembrane region" description="Helical" evidence="1">
    <location>
        <begin position="95"/>
        <end position="119"/>
    </location>
</feature>
<feature type="transmembrane region" description="Helical" evidence="1">
    <location>
        <begin position="185"/>
        <end position="206"/>
    </location>
</feature>
<name>A0A1G6HX52_9BACI</name>
<dbReference type="Pfam" id="PF04474">
    <property type="entry name" value="DUF554"/>
    <property type="match status" value="1"/>
</dbReference>
<evidence type="ECO:0000313" key="3">
    <source>
        <dbReference type="Proteomes" id="UP000242662"/>
    </source>
</evidence>
<feature type="transmembrane region" description="Helical" evidence="1">
    <location>
        <begin position="55"/>
        <end position="74"/>
    </location>
</feature>
<feature type="transmembrane region" description="Helical" evidence="1">
    <location>
        <begin position="139"/>
        <end position="165"/>
    </location>
</feature>
<feature type="transmembrane region" description="Helical" evidence="1">
    <location>
        <begin position="29"/>
        <end position="49"/>
    </location>
</feature>
<dbReference type="EMBL" id="FMYM01000004">
    <property type="protein sequence ID" value="SDB98728.1"/>
    <property type="molecule type" value="Genomic_DNA"/>
</dbReference>
<keyword evidence="1" id="KW-0812">Transmembrane</keyword>
<gene>
    <name evidence="2" type="ORF">SAMN05421737_104216</name>
</gene>